<dbReference type="OrthoDB" id="9799835at2"/>
<dbReference type="SMART" id="SM00411">
    <property type="entry name" value="BHL"/>
    <property type="match status" value="1"/>
</dbReference>
<dbReference type="Gene3D" id="4.10.520.10">
    <property type="entry name" value="IHF-like DNA-binding proteins"/>
    <property type="match status" value="1"/>
</dbReference>
<dbReference type="GO" id="GO:0005829">
    <property type="term" value="C:cytosol"/>
    <property type="evidence" value="ECO:0007669"/>
    <property type="project" value="TreeGrafter"/>
</dbReference>
<dbReference type="InterPro" id="IPR000119">
    <property type="entry name" value="Hist_DNA-bd"/>
</dbReference>
<evidence type="ECO:0000256" key="2">
    <source>
        <dbReference type="ARBA" id="ARBA00023125"/>
    </source>
</evidence>
<protein>
    <submittedName>
        <fullName evidence="5">DNA-binding protein HU-beta</fullName>
    </submittedName>
</protein>
<dbReference type="PANTHER" id="PTHR33175">
    <property type="entry name" value="DNA-BINDING PROTEIN HU"/>
    <property type="match status" value="1"/>
</dbReference>
<evidence type="ECO:0000313" key="5">
    <source>
        <dbReference type="EMBL" id="SFC41694.1"/>
    </source>
</evidence>
<sequence>MNKSQLVDALAARFDGNKKAAAHALESVLDTITREVARGEKVAITGFGSFEKRVRPARLVRNPRTGEQIKTKKTFVPKFNAGADLKNVVSGVKKLPKLSLPSLPGKRAAAARSTGAAPAKVAASKPAPVKQTTAAKKTTTTKSAPSKKVTEKSTAAKAPAKSTAAKTSTTKSTAAKKTSTTKAAPAKTSTTTSAAAKTATKSSAAKKAPAKKTATRSAAKKTS</sequence>
<evidence type="ECO:0000256" key="4">
    <source>
        <dbReference type="SAM" id="MobiDB-lite"/>
    </source>
</evidence>
<feature type="region of interest" description="Disordered" evidence="4">
    <location>
        <begin position="101"/>
        <end position="223"/>
    </location>
</feature>
<organism evidence="5 6">
    <name type="scientific">Nocardioides terrae</name>
    <dbReference type="NCBI Taxonomy" id="574651"/>
    <lineage>
        <taxon>Bacteria</taxon>
        <taxon>Bacillati</taxon>
        <taxon>Actinomycetota</taxon>
        <taxon>Actinomycetes</taxon>
        <taxon>Propionibacteriales</taxon>
        <taxon>Nocardioidaceae</taxon>
        <taxon>Nocardioides</taxon>
    </lineage>
</organism>
<keyword evidence="1" id="KW-0226">DNA condensation</keyword>
<dbReference type="GO" id="GO:0003677">
    <property type="term" value="F:DNA binding"/>
    <property type="evidence" value="ECO:0007669"/>
    <property type="project" value="UniProtKB-KW"/>
</dbReference>
<feature type="compositionally biased region" description="Basic residues" evidence="4">
    <location>
        <begin position="208"/>
        <end position="223"/>
    </location>
</feature>
<keyword evidence="6" id="KW-1185">Reference proteome</keyword>
<dbReference type="PRINTS" id="PR01727">
    <property type="entry name" value="DNABINDINGHU"/>
</dbReference>
<dbReference type="GO" id="GO:0030261">
    <property type="term" value="P:chromosome condensation"/>
    <property type="evidence" value="ECO:0007669"/>
    <property type="project" value="UniProtKB-KW"/>
</dbReference>
<accession>A0A1I1IZK3</accession>
<evidence type="ECO:0000256" key="3">
    <source>
        <dbReference type="RuleBase" id="RU003939"/>
    </source>
</evidence>
<dbReference type="SUPFAM" id="SSF47729">
    <property type="entry name" value="IHF-like DNA-binding proteins"/>
    <property type="match status" value="1"/>
</dbReference>
<dbReference type="Pfam" id="PF00216">
    <property type="entry name" value="Bac_DNA_binding"/>
    <property type="match status" value="1"/>
</dbReference>
<keyword evidence="2 5" id="KW-0238">DNA-binding</keyword>
<feature type="compositionally biased region" description="Low complexity" evidence="4">
    <location>
        <begin position="101"/>
        <end position="207"/>
    </location>
</feature>
<proteinExistence type="inferred from homology"/>
<dbReference type="InterPro" id="IPR010992">
    <property type="entry name" value="IHF-like_DNA-bd_dom_sf"/>
</dbReference>
<dbReference type="RefSeq" id="WP_091123115.1">
    <property type="nucleotide sequence ID" value="NZ_FOLB01000006.1"/>
</dbReference>
<comment type="similarity">
    <text evidence="3">Belongs to the bacterial histone-like protein family.</text>
</comment>
<dbReference type="GO" id="GO:0030527">
    <property type="term" value="F:structural constituent of chromatin"/>
    <property type="evidence" value="ECO:0007669"/>
    <property type="project" value="InterPro"/>
</dbReference>
<dbReference type="EMBL" id="FOLB01000006">
    <property type="protein sequence ID" value="SFC41694.1"/>
    <property type="molecule type" value="Genomic_DNA"/>
</dbReference>
<evidence type="ECO:0000256" key="1">
    <source>
        <dbReference type="ARBA" id="ARBA00023067"/>
    </source>
</evidence>
<dbReference type="Proteomes" id="UP000198832">
    <property type="component" value="Unassembled WGS sequence"/>
</dbReference>
<dbReference type="CDD" id="cd13831">
    <property type="entry name" value="HU"/>
    <property type="match status" value="1"/>
</dbReference>
<dbReference type="PANTHER" id="PTHR33175:SF3">
    <property type="entry name" value="DNA-BINDING PROTEIN HU-BETA"/>
    <property type="match status" value="1"/>
</dbReference>
<name>A0A1I1IZK3_9ACTN</name>
<evidence type="ECO:0000313" key="6">
    <source>
        <dbReference type="Proteomes" id="UP000198832"/>
    </source>
</evidence>
<dbReference type="STRING" id="574651.SAMN04487968_106130"/>
<dbReference type="AlphaFoldDB" id="A0A1I1IZK3"/>
<reference evidence="5 6" key="1">
    <citation type="submission" date="2016-10" db="EMBL/GenBank/DDBJ databases">
        <authorList>
            <person name="de Groot N.N."/>
        </authorList>
    </citation>
    <scope>NUCLEOTIDE SEQUENCE [LARGE SCALE GENOMIC DNA]</scope>
    <source>
        <strain evidence="5 6">CGMCC 1.7056</strain>
    </source>
</reference>
<gene>
    <name evidence="5" type="ORF">SAMN04487968_106130</name>
</gene>